<protein>
    <submittedName>
        <fullName evidence="1">Uncharacterized protein</fullName>
    </submittedName>
</protein>
<dbReference type="EMBL" id="JADDUC010000030">
    <property type="protein sequence ID" value="KAG0123198.1"/>
    <property type="molecule type" value="Genomic_DNA"/>
</dbReference>
<reference evidence="2 3" key="2">
    <citation type="journal article" date="2021" name="J. Hered.">
        <title>Feather Gene Expression Elucidates the Developmental Basis of Plumage Iridescence in African Starlings.</title>
        <authorList>
            <person name="Rubenstein D.R."/>
            <person name="Corvelo A."/>
            <person name="MacManes M.D."/>
            <person name="Maia R."/>
            <person name="Narzisi G."/>
            <person name="Rousaki A."/>
            <person name="Vandenabeele P."/>
            <person name="Shawkey M.D."/>
            <person name="Solomon J."/>
        </authorList>
    </citation>
    <scope>NUCLEOTIDE SEQUENCE [LARGE SCALE GENOMIC DNA]</scope>
    <source>
        <strain evidence="2">SS15</strain>
    </source>
</reference>
<name>A0A835TZ66_9PASS</name>
<keyword evidence="3" id="KW-1185">Reference proteome</keyword>
<evidence type="ECO:0000313" key="2">
    <source>
        <dbReference type="EMBL" id="KAI1240756.1"/>
    </source>
</evidence>
<comment type="caution">
    <text evidence="1">The sequence shown here is derived from an EMBL/GenBank/DDBJ whole genome shotgun (WGS) entry which is preliminary data.</text>
</comment>
<dbReference type="EMBL" id="JADDUC020000003">
    <property type="protein sequence ID" value="KAI1240756.1"/>
    <property type="molecule type" value="Genomic_DNA"/>
</dbReference>
<sequence length="184" mass="20873">REKQVWELARDARHAHLPASPAEITRPDCPSLPTQLCHAAKRSCIPDTRAEKTLPCASFHLVCEGDRAAPDERMLLVKLTTIVFQKCCEEKVKTKLNRCLSILVFDKHILRILHPIGTTIYLPPKVKALLSTEEWAEVPWLRILGTQVFSTPVLEVHFRGFEMAMLSPHPIHMEMRSPEGGKKP</sequence>
<feature type="non-terminal residue" evidence="1">
    <location>
        <position position="1"/>
    </location>
</feature>
<gene>
    <name evidence="2" type="ORF">IHE44_0009198</name>
    <name evidence="1" type="ORF">IHE44_007650</name>
</gene>
<proteinExistence type="predicted"/>
<evidence type="ECO:0000313" key="3">
    <source>
        <dbReference type="Proteomes" id="UP000618051"/>
    </source>
</evidence>
<dbReference type="AlphaFoldDB" id="A0A835TZ66"/>
<accession>A0A835TZ66</accession>
<dbReference type="Proteomes" id="UP000618051">
    <property type="component" value="Unassembled WGS sequence"/>
</dbReference>
<reference evidence="2" key="3">
    <citation type="submission" date="2022-01" db="EMBL/GenBank/DDBJ databases">
        <authorList>
            <person name="Rubenstein D.R."/>
        </authorList>
    </citation>
    <scope>NUCLEOTIDE SEQUENCE</scope>
    <source>
        <strain evidence="2">SS15</strain>
        <tissue evidence="2">Liver</tissue>
    </source>
</reference>
<organism evidence="1">
    <name type="scientific">Lamprotornis superbus</name>
    <dbReference type="NCBI Taxonomy" id="245042"/>
    <lineage>
        <taxon>Eukaryota</taxon>
        <taxon>Metazoa</taxon>
        <taxon>Chordata</taxon>
        <taxon>Craniata</taxon>
        <taxon>Vertebrata</taxon>
        <taxon>Euteleostomi</taxon>
        <taxon>Archelosauria</taxon>
        <taxon>Archosauria</taxon>
        <taxon>Dinosauria</taxon>
        <taxon>Saurischia</taxon>
        <taxon>Theropoda</taxon>
        <taxon>Coelurosauria</taxon>
        <taxon>Aves</taxon>
        <taxon>Neognathae</taxon>
        <taxon>Neoaves</taxon>
        <taxon>Telluraves</taxon>
        <taxon>Australaves</taxon>
        <taxon>Passeriformes</taxon>
        <taxon>Sturnidae</taxon>
        <taxon>Lamprotornis</taxon>
    </lineage>
</organism>
<reference evidence="1" key="1">
    <citation type="submission" date="2020-10" db="EMBL/GenBank/DDBJ databases">
        <title>Feather gene expression reveals the developmental basis of iridescence in African starlings.</title>
        <authorList>
            <person name="Rubenstein D.R."/>
        </authorList>
    </citation>
    <scope>NUCLEOTIDE SEQUENCE</scope>
    <source>
        <strain evidence="1">SS15</strain>
        <tissue evidence="1">Liver</tissue>
    </source>
</reference>
<evidence type="ECO:0000313" key="1">
    <source>
        <dbReference type="EMBL" id="KAG0123198.1"/>
    </source>
</evidence>